<dbReference type="RefSeq" id="WP_310412349.1">
    <property type="nucleotide sequence ID" value="NZ_JAVDYC010000001.1"/>
</dbReference>
<evidence type="ECO:0000256" key="3">
    <source>
        <dbReference type="PIRSR" id="PIRSR037238-1"/>
    </source>
</evidence>
<dbReference type="Gene3D" id="3.40.630.10">
    <property type="entry name" value="Zn peptidases"/>
    <property type="match status" value="1"/>
</dbReference>
<feature type="active site" description="Proton acceptor" evidence="3">
    <location>
        <position position="124"/>
    </location>
</feature>
<dbReference type="CDD" id="cd03885">
    <property type="entry name" value="M20_CPDG2"/>
    <property type="match status" value="1"/>
</dbReference>
<dbReference type="AlphaFoldDB" id="A0AAE4CS91"/>
<evidence type="ECO:0000256" key="2">
    <source>
        <dbReference type="ARBA" id="ARBA00022801"/>
    </source>
</evidence>
<accession>A0AAE4CS91</accession>
<keyword evidence="1" id="KW-0479">Metal-binding</keyword>
<dbReference type="InterPro" id="IPR050072">
    <property type="entry name" value="Peptidase_M20A"/>
</dbReference>
<reference evidence="5 6" key="1">
    <citation type="submission" date="2023-07" db="EMBL/GenBank/DDBJ databases">
        <title>Sequencing the genomes of 1000 actinobacteria strains.</title>
        <authorList>
            <person name="Klenk H.-P."/>
        </authorList>
    </citation>
    <scope>NUCLEOTIDE SEQUENCE [LARGE SCALE GENOMIC DNA]</scope>
    <source>
        <strain evidence="5 6">DSM 44711</strain>
    </source>
</reference>
<evidence type="ECO:0000256" key="1">
    <source>
        <dbReference type="ARBA" id="ARBA00022723"/>
    </source>
</evidence>
<dbReference type="InterPro" id="IPR011650">
    <property type="entry name" value="Peptidase_M20_dimer"/>
</dbReference>
<evidence type="ECO:0000313" key="6">
    <source>
        <dbReference type="Proteomes" id="UP001183629"/>
    </source>
</evidence>
<sequence>MTVREMTDDLATLVTVESPSTDDDALAASAQVVAALGTRLLGSAPERHGPHLIWRHGPTKVLVAGHHDTVWPVGTLARWPFTVDGDRATGPGCFDMKAGLVQLFHGLATLPSPDGVTVLVNADEEIGSAGSRGLIDAAAADARAALICEPSATGGALKTARKGIARWRVAVTGRAAHAGLEPHLGVNAAVELAHQTLAVAGLGRGDTTVTPTLAGAGTSDNTVPASAALTIDMRGFDPAEFDRVEAALRGLRPVLPGAAITVTGGVSRPPMPPSASAALHRLAHGAAARLGQPVLPGVAVGGASDGNLTAARGVPTLDGLGAVGGNAHAEGEWVDLAAMPDRAALLAALISDVLTAAR</sequence>
<dbReference type="GO" id="GO:0046872">
    <property type="term" value="F:metal ion binding"/>
    <property type="evidence" value="ECO:0007669"/>
    <property type="project" value="UniProtKB-KW"/>
</dbReference>
<dbReference type="Pfam" id="PF07687">
    <property type="entry name" value="M20_dimer"/>
    <property type="match status" value="1"/>
</dbReference>
<evidence type="ECO:0000313" key="5">
    <source>
        <dbReference type="EMBL" id="MDR7322257.1"/>
    </source>
</evidence>
<dbReference type="EC" id="3.4.17.11" evidence="5"/>
<evidence type="ECO:0000259" key="4">
    <source>
        <dbReference type="Pfam" id="PF07687"/>
    </source>
</evidence>
<dbReference type="PANTHER" id="PTHR43808:SF9">
    <property type="entry name" value="BLL0789 PROTEIN"/>
    <property type="match status" value="1"/>
</dbReference>
<feature type="active site" evidence="3">
    <location>
        <position position="68"/>
    </location>
</feature>
<dbReference type="Pfam" id="PF01546">
    <property type="entry name" value="Peptidase_M20"/>
    <property type="match status" value="1"/>
</dbReference>
<name>A0AAE4CS91_9ACTN</name>
<dbReference type="Proteomes" id="UP001183629">
    <property type="component" value="Unassembled WGS sequence"/>
</dbReference>
<dbReference type="PANTHER" id="PTHR43808">
    <property type="entry name" value="ACETYLORNITHINE DEACETYLASE"/>
    <property type="match status" value="1"/>
</dbReference>
<protein>
    <submittedName>
        <fullName evidence="5">Glutamate carboxypeptidase</fullName>
        <ecNumber evidence="5">3.4.17.11</ecNumber>
    </submittedName>
</protein>
<comment type="caution">
    <text evidence="5">The sequence shown here is derived from an EMBL/GenBank/DDBJ whole genome shotgun (WGS) entry which is preliminary data.</text>
</comment>
<dbReference type="GO" id="GO:0004180">
    <property type="term" value="F:carboxypeptidase activity"/>
    <property type="evidence" value="ECO:0007669"/>
    <property type="project" value="UniProtKB-KW"/>
</dbReference>
<keyword evidence="5" id="KW-0121">Carboxypeptidase</keyword>
<dbReference type="InterPro" id="IPR017150">
    <property type="entry name" value="Pept_M20_glutamate_carboxypep"/>
</dbReference>
<keyword evidence="6" id="KW-1185">Reference proteome</keyword>
<dbReference type="InterPro" id="IPR002933">
    <property type="entry name" value="Peptidase_M20"/>
</dbReference>
<keyword evidence="2 5" id="KW-0378">Hydrolase</keyword>
<dbReference type="SUPFAM" id="SSF55031">
    <property type="entry name" value="Bacterial exopeptidase dimerisation domain"/>
    <property type="match status" value="1"/>
</dbReference>
<organism evidence="5 6">
    <name type="scientific">Catenuloplanes niger</name>
    <dbReference type="NCBI Taxonomy" id="587534"/>
    <lineage>
        <taxon>Bacteria</taxon>
        <taxon>Bacillati</taxon>
        <taxon>Actinomycetota</taxon>
        <taxon>Actinomycetes</taxon>
        <taxon>Micromonosporales</taxon>
        <taxon>Micromonosporaceae</taxon>
        <taxon>Catenuloplanes</taxon>
    </lineage>
</organism>
<dbReference type="Gene3D" id="3.30.70.360">
    <property type="match status" value="1"/>
</dbReference>
<dbReference type="EMBL" id="JAVDYC010000001">
    <property type="protein sequence ID" value="MDR7322257.1"/>
    <property type="molecule type" value="Genomic_DNA"/>
</dbReference>
<dbReference type="InterPro" id="IPR036264">
    <property type="entry name" value="Bact_exopeptidase_dim_dom"/>
</dbReference>
<gene>
    <name evidence="5" type="ORF">J2S44_002507</name>
</gene>
<dbReference type="PIRSF" id="PIRSF037238">
    <property type="entry name" value="Carboxypeptidase_G2"/>
    <property type="match status" value="1"/>
</dbReference>
<dbReference type="SUPFAM" id="SSF53187">
    <property type="entry name" value="Zn-dependent exopeptidases"/>
    <property type="match status" value="1"/>
</dbReference>
<keyword evidence="5" id="KW-0645">Protease</keyword>
<proteinExistence type="predicted"/>
<feature type="domain" description="Peptidase M20 dimerisation" evidence="4">
    <location>
        <begin position="159"/>
        <end position="249"/>
    </location>
</feature>